<reference evidence="1 2" key="1">
    <citation type="submission" date="2015-01" db="EMBL/GenBank/DDBJ databases">
        <title>The Genome Sequence of Fonsecaea pedrosoi CBS 271.37.</title>
        <authorList>
            <consortium name="The Broad Institute Genomics Platform"/>
            <person name="Cuomo C."/>
            <person name="de Hoog S."/>
            <person name="Gorbushina A."/>
            <person name="Stielow B."/>
            <person name="Teixiera M."/>
            <person name="Abouelleil A."/>
            <person name="Chapman S.B."/>
            <person name="Priest M."/>
            <person name="Young S.K."/>
            <person name="Wortman J."/>
            <person name="Nusbaum C."/>
            <person name="Birren B."/>
        </authorList>
    </citation>
    <scope>NUCLEOTIDE SEQUENCE [LARGE SCALE GENOMIC DNA]</scope>
    <source>
        <strain evidence="1 2">CBS 271.37</strain>
    </source>
</reference>
<evidence type="ECO:0000313" key="2">
    <source>
        <dbReference type="Proteomes" id="UP000053029"/>
    </source>
</evidence>
<gene>
    <name evidence="1" type="ORF">Z517_06457</name>
</gene>
<organism evidence="1 2">
    <name type="scientific">Fonsecaea pedrosoi CBS 271.37</name>
    <dbReference type="NCBI Taxonomy" id="1442368"/>
    <lineage>
        <taxon>Eukaryota</taxon>
        <taxon>Fungi</taxon>
        <taxon>Dikarya</taxon>
        <taxon>Ascomycota</taxon>
        <taxon>Pezizomycotina</taxon>
        <taxon>Eurotiomycetes</taxon>
        <taxon>Chaetothyriomycetidae</taxon>
        <taxon>Chaetothyriales</taxon>
        <taxon>Herpotrichiellaceae</taxon>
        <taxon>Fonsecaea</taxon>
    </lineage>
</organism>
<dbReference type="HOGENOM" id="CLU_1532590_0_0_1"/>
<keyword evidence="2" id="KW-1185">Reference proteome</keyword>
<dbReference type="GeneID" id="25305947"/>
<name>A0A0D2EZR5_9EURO</name>
<dbReference type="RefSeq" id="XP_013283650.1">
    <property type="nucleotide sequence ID" value="XM_013428196.1"/>
</dbReference>
<evidence type="ECO:0000313" key="1">
    <source>
        <dbReference type="EMBL" id="KIW79842.1"/>
    </source>
</evidence>
<accession>A0A0D2EZR5</accession>
<proteinExistence type="predicted"/>
<dbReference type="Proteomes" id="UP000053029">
    <property type="component" value="Unassembled WGS sequence"/>
</dbReference>
<sequence>MRELEGRLSEASPWGERNGLVVSLAHPPPTIRTIKDSSIAASNDPQDYEIIIRTNRPEKAEAIQKLGSTAIVTAVNQVIDLAAKQGQTFKGIKVVAVYSFRSGDIKIIARNAKHFELLLTQEKEWLSAFDQGTRLKEETFQSVAHKVNIEAAGKTFVEGSAAIFDEILKKNNLEG</sequence>
<dbReference type="AlphaFoldDB" id="A0A0D2EZR5"/>
<dbReference type="EMBL" id="KN846972">
    <property type="protein sequence ID" value="KIW79842.1"/>
    <property type="molecule type" value="Genomic_DNA"/>
</dbReference>
<protein>
    <submittedName>
        <fullName evidence="1">Uncharacterized protein</fullName>
    </submittedName>
</protein>
<dbReference type="VEuPathDB" id="FungiDB:Z517_06457"/>